<sequence length="242" mass="27804">MKEEIFKLIKLQAIDSEIAGFDHAIAKHQAIIAGREQAIAEKQEAIAAFRGKIELLNQKQRETKSEHDDAGARVKDRQNKMMQVQTSREHQALLKEIEDNKKLVKETEDRLLQFIEQIEQLEQEVATLENLCAGEQQLLTEETENVDKEIKRIEQAKKSVVNQREVEAAELDGPYLKRYTMLLTKRDGLAVVPINDSVCQGCYMALPPQQVNEVRKADKLNLCPTCQRILYYKEPEEFAVDK</sequence>
<dbReference type="InterPro" id="IPR003743">
    <property type="entry name" value="Zf-RING_7"/>
</dbReference>
<dbReference type="RefSeq" id="WP_015725377.1">
    <property type="nucleotide sequence ID" value="NC_014972.1"/>
</dbReference>
<dbReference type="InterPro" id="IPR052376">
    <property type="entry name" value="Oxidative_Scav/Glycosyltrans"/>
</dbReference>
<evidence type="ECO:0000313" key="4">
    <source>
        <dbReference type="EMBL" id="ADW18851.1"/>
    </source>
</evidence>
<dbReference type="Gene3D" id="1.10.287.1490">
    <property type="match status" value="1"/>
</dbReference>
<dbReference type="EMBL" id="CP002364">
    <property type="protein sequence ID" value="ADW18851.1"/>
    <property type="molecule type" value="Genomic_DNA"/>
</dbReference>
<evidence type="ECO:0000313" key="5">
    <source>
        <dbReference type="Proteomes" id="UP000006365"/>
    </source>
</evidence>
<dbReference type="KEGG" id="dpr:Despr_2716"/>
<feature type="domain" description="CT398-like coiled coil hairpin" evidence="3">
    <location>
        <begin position="11"/>
        <end position="182"/>
    </location>
</feature>
<keyword evidence="1" id="KW-0175">Coiled coil</keyword>
<proteinExistence type="predicted"/>
<feature type="coiled-coil region" evidence="1">
    <location>
        <begin position="90"/>
        <end position="159"/>
    </location>
</feature>
<dbReference type="PANTHER" id="PTHR39082">
    <property type="entry name" value="PHOSPHOLIPASE C-BETA-2-RELATED"/>
    <property type="match status" value="1"/>
</dbReference>
<accession>A0A7U4DQ59</accession>
<dbReference type="Proteomes" id="UP000006365">
    <property type="component" value="Chromosome"/>
</dbReference>
<evidence type="ECO:0008006" key="6">
    <source>
        <dbReference type="Google" id="ProtNLM"/>
    </source>
</evidence>
<gene>
    <name evidence="4" type="ordered locus">Despr_2716</name>
</gene>
<dbReference type="Pfam" id="PF02591">
    <property type="entry name" value="Zn_ribbon_9"/>
    <property type="match status" value="1"/>
</dbReference>
<evidence type="ECO:0000256" key="1">
    <source>
        <dbReference type="SAM" id="Coils"/>
    </source>
</evidence>
<protein>
    <recommendedName>
        <fullName evidence="6">C4-type zinc ribbon domain-containing protein</fullName>
    </recommendedName>
</protein>
<keyword evidence="5" id="KW-1185">Reference proteome</keyword>
<dbReference type="Pfam" id="PF24481">
    <property type="entry name" value="CT398_CC"/>
    <property type="match status" value="1"/>
</dbReference>
<feature type="domain" description="C4-type zinc ribbon" evidence="2">
    <location>
        <begin position="198"/>
        <end position="230"/>
    </location>
</feature>
<dbReference type="InterPro" id="IPR056003">
    <property type="entry name" value="CT398_CC_hairpin"/>
</dbReference>
<organism evidence="4 5">
    <name type="scientific">Desulfobulbus propionicus (strain ATCC 33891 / DSM 2032 / VKM B-1956 / 1pr3)</name>
    <dbReference type="NCBI Taxonomy" id="577650"/>
    <lineage>
        <taxon>Bacteria</taxon>
        <taxon>Pseudomonadati</taxon>
        <taxon>Thermodesulfobacteriota</taxon>
        <taxon>Desulfobulbia</taxon>
        <taxon>Desulfobulbales</taxon>
        <taxon>Desulfobulbaceae</taxon>
        <taxon>Desulfobulbus</taxon>
    </lineage>
</organism>
<name>A0A7U4DQ59_DESPD</name>
<evidence type="ECO:0000259" key="2">
    <source>
        <dbReference type="Pfam" id="PF02591"/>
    </source>
</evidence>
<dbReference type="AlphaFoldDB" id="A0A7U4DQ59"/>
<dbReference type="PANTHER" id="PTHR39082:SF1">
    <property type="entry name" value="SCAVENGER RECEPTOR CLASS A MEMBER 3"/>
    <property type="match status" value="1"/>
</dbReference>
<reference evidence="4 5" key="1">
    <citation type="journal article" date="2011" name="Stand. Genomic Sci.">
        <title>Complete genome sequence of Desulfobulbus propionicus type strain (1pr3).</title>
        <authorList>
            <person name="Pagani I."/>
            <person name="Lapidus A."/>
            <person name="Nolan M."/>
            <person name="Lucas S."/>
            <person name="Hammon N."/>
            <person name="Deshpande S."/>
            <person name="Cheng J.F."/>
            <person name="Chertkov O."/>
            <person name="Davenport K."/>
            <person name="Tapia R."/>
            <person name="Han C."/>
            <person name="Goodwin L."/>
            <person name="Pitluck S."/>
            <person name="Liolios K."/>
            <person name="Mavromatis K."/>
            <person name="Ivanova N."/>
            <person name="Mikhailova N."/>
            <person name="Pati A."/>
            <person name="Chen A."/>
            <person name="Palaniappan K."/>
            <person name="Land M."/>
            <person name="Hauser L."/>
            <person name="Chang Y.J."/>
            <person name="Jeffries C.D."/>
            <person name="Detter J.C."/>
            <person name="Brambilla E."/>
            <person name="Kannan K.P."/>
            <person name="Djao O.D."/>
            <person name="Rohde M."/>
            <person name="Pukall R."/>
            <person name="Spring S."/>
            <person name="Goker M."/>
            <person name="Sikorski J."/>
            <person name="Woyke T."/>
            <person name="Bristow J."/>
            <person name="Eisen J.A."/>
            <person name="Markowitz V."/>
            <person name="Hugenholtz P."/>
            <person name="Kyrpides N.C."/>
            <person name="Klenk H.P."/>
        </authorList>
    </citation>
    <scope>NUCLEOTIDE SEQUENCE [LARGE SCALE GENOMIC DNA]</scope>
    <source>
        <strain evidence="5">ATCC 33891 / DSM 2032 / 1pr3</strain>
    </source>
</reference>
<evidence type="ECO:0000259" key="3">
    <source>
        <dbReference type="Pfam" id="PF24481"/>
    </source>
</evidence>